<dbReference type="Proteomes" id="UP000185696">
    <property type="component" value="Unassembled WGS sequence"/>
</dbReference>
<dbReference type="InterPro" id="IPR036928">
    <property type="entry name" value="AS_sf"/>
</dbReference>
<reference evidence="3 4" key="1">
    <citation type="submission" date="2016-12" db="EMBL/GenBank/DDBJ databases">
        <title>The draft genome sequence of Actinophytocola xinjiangensis.</title>
        <authorList>
            <person name="Wang W."/>
            <person name="Yuan L."/>
        </authorList>
    </citation>
    <scope>NUCLEOTIDE SEQUENCE [LARGE SCALE GENOMIC DNA]</scope>
    <source>
        <strain evidence="3 4">CGMCC 4.4663</strain>
    </source>
</reference>
<comment type="caution">
    <text evidence="3">The sequence shown here is derived from an EMBL/GenBank/DDBJ whole genome shotgun (WGS) entry which is preliminary data.</text>
</comment>
<keyword evidence="4" id="KW-1185">Reference proteome</keyword>
<dbReference type="InterPro" id="IPR023631">
    <property type="entry name" value="Amidase_dom"/>
</dbReference>
<organism evidence="3 4">
    <name type="scientific">Actinophytocola xinjiangensis</name>
    <dbReference type="NCBI Taxonomy" id="485602"/>
    <lineage>
        <taxon>Bacteria</taxon>
        <taxon>Bacillati</taxon>
        <taxon>Actinomycetota</taxon>
        <taxon>Actinomycetes</taxon>
        <taxon>Pseudonocardiales</taxon>
        <taxon>Pseudonocardiaceae</taxon>
    </lineage>
</organism>
<dbReference type="SUPFAM" id="SSF75304">
    <property type="entry name" value="Amidase signature (AS) enzymes"/>
    <property type="match status" value="1"/>
</dbReference>
<name>A0A7Z0WL16_9PSEU</name>
<evidence type="ECO:0000313" key="3">
    <source>
        <dbReference type="EMBL" id="OLF09811.1"/>
    </source>
</evidence>
<evidence type="ECO:0000313" key="4">
    <source>
        <dbReference type="Proteomes" id="UP000185696"/>
    </source>
</evidence>
<dbReference type="PANTHER" id="PTHR11895">
    <property type="entry name" value="TRANSAMIDASE"/>
    <property type="match status" value="1"/>
</dbReference>
<dbReference type="Pfam" id="PF01425">
    <property type="entry name" value="Amidase"/>
    <property type="match status" value="1"/>
</dbReference>
<dbReference type="EMBL" id="MSIF01000008">
    <property type="protein sequence ID" value="OLF09811.1"/>
    <property type="molecule type" value="Genomic_DNA"/>
</dbReference>
<feature type="domain" description="Amidase" evidence="2">
    <location>
        <begin position="80"/>
        <end position="415"/>
    </location>
</feature>
<dbReference type="AlphaFoldDB" id="A0A7Z0WL16"/>
<dbReference type="Gene3D" id="3.90.1300.10">
    <property type="entry name" value="Amidase signature (AS) domain"/>
    <property type="match status" value="1"/>
</dbReference>
<evidence type="ECO:0000256" key="1">
    <source>
        <dbReference type="ARBA" id="ARBA00009199"/>
    </source>
</evidence>
<comment type="similarity">
    <text evidence="1">Belongs to the amidase family.</text>
</comment>
<proteinExistence type="inferred from homology"/>
<dbReference type="PANTHER" id="PTHR11895:SF7">
    <property type="entry name" value="GLUTAMYL-TRNA(GLN) AMIDOTRANSFERASE SUBUNIT A, MITOCHONDRIAL"/>
    <property type="match status" value="1"/>
</dbReference>
<sequence length="439" mass="45929">MTIGAMLTPAQLARRARLSMPLARRENALRTGVLDPAEFRADLVAHVDELDPVLGAFTGARPEVLRLASLPWNPSVTYNDTIDVAGYPTTLGIRAGHAPTPATSAQIVRLMANQGLAGIGKVASTECALDTEGPSRNPRYPHVSAPGAGTGGAVAVAAGFCDVSVVADAGGSLRWPAVHCGATALRLTPTPALLDGVHCVSPSLESVGLVTRSPADLAWLWRAHELARALGLRTEPGWHPLRVAVARPPAPVHPDLLAALGRMRDRLTELGHRTHEPPLPAVWEMVAPASALLAGEASVSFGWLRREPGVALRPGTLREIERGEAVGSVRLAGLRQTQRRAGAHLRHLLTREFDLLVMPLETRLPGHRAPAGEGSLALVANFAVLPVLALPVALSCEDSPAGVQVLAAPGREDLLVTVGEAVAGDAEFGAGRWMGADGA</sequence>
<gene>
    <name evidence="3" type="ORF">BLA60_18755</name>
</gene>
<accession>A0A7Z0WL16</accession>
<dbReference type="InterPro" id="IPR000120">
    <property type="entry name" value="Amidase"/>
</dbReference>
<protein>
    <recommendedName>
        <fullName evidence="2">Amidase domain-containing protein</fullName>
    </recommendedName>
</protein>
<dbReference type="GO" id="GO:0003824">
    <property type="term" value="F:catalytic activity"/>
    <property type="evidence" value="ECO:0007669"/>
    <property type="project" value="InterPro"/>
</dbReference>
<evidence type="ECO:0000259" key="2">
    <source>
        <dbReference type="Pfam" id="PF01425"/>
    </source>
</evidence>